<dbReference type="EMBL" id="VDEP01000304">
    <property type="protein sequence ID" value="KAA1109657.1"/>
    <property type="molecule type" value="Genomic_DNA"/>
</dbReference>
<comment type="caution">
    <text evidence="2">The sequence shown here is derived from an EMBL/GenBank/DDBJ whole genome shotgun (WGS) entry which is preliminary data.</text>
</comment>
<name>A0A5B0Q914_PUCGR</name>
<organism evidence="2 3">
    <name type="scientific">Puccinia graminis f. sp. tritici</name>
    <dbReference type="NCBI Taxonomy" id="56615"/>
    <lineage>
        <taxon>Eukaryota</taxon>
        <taxon>Fungi</taxon>
        <taxon>Dikarya</taxon>
        <taxon>Basidiomycota</taxon>
        <taxon>Pucciniomycotina</taxon>
        <taxon>Pucciniomycetes</taxon>
        <taxon>Pucciniales</taxon>
        <taxon>Pucciniaceae</taxon>
        <taxon>Puccinia</taxon>
    </lineage>
</organism>
<gene>
    <name evidence="2" type="ORF">PGTUg99_029870</name>
</gene>
<dbReference type="AlphaFoldDB" id="A0A5B0Q914"/>
<reference evidence="2 3" key="1">
    <citation type="submission" date="2019-05" db="EMBL/GenBank/DDBJ databases">
        <title>Emergence of the Ug99 lineage of the wheat stem rust pathogen through somatic hybridization.</title>
        <authorList>
            <person name="Li F."/>
            <person name="Upadhyaya N.M."/>
            <person name="Sperschneider J."/>
            <person name="Matny O."/>
            <person name="Nguyen-Phuc H."/>
            <person name="Mago R."/>
            <person name="Raley C."/>
            <person name="Miller M.E."/>
            <person name="Silverstein K.A.T."/>
            <person name="Henningsen E."/>
            <person name="Hirsch C.D."/>
            <person name="Visser B."/>
            <person name="Pretorius Z.A."/>
            <person name="Steffenson B.J."/>
            <person name="Schwessinger B."/>
            <person name="Dodds P.N."/>
            <person name="Figueroa M."/>
        </authorList>
    </citation>
    <scope>NUCLEOTIDE SEQUENCE [LARGE SCALE GENOMIC DNA]</scope>
    <source>
        <strain evidence="2 3">Ug99</strain>
    </source>
</reference>
<evidence type="ECO:0000313" key="2">
    <source>
        <dbReference type="EMBL" id="KAA1109657.1"/>
    </source>
</evidence>
<evidence type="ECO:0000313" key="3">
    <source>
        <dbReference type="Proteomes" id="UP000325313"/>
    </source>
</evidence>
<feature type="compositionally biased region" description="Basic and acidic residues" evidence="1">
    <location>
        <begin position="50"/>
        <end position="60"/>
    </location>
</feature>
<dbReference type="Proteomes" id="UP000325313">
    <property type="component" value="Unassembled WGS sequence"/>
</dbReference>
<protein>
    <submittedName>
        <fullName evidence="2">Uncharacterized protein</fullName>
    </submittedName>
</protein>
<accession>A0A5B0Q914</accession>
<feature type="compositionally biased region" description="Polar residues" evidence="1">
    <location>
        <begin position="27"/>
        <end position="45"/>
    </location>
</feature>
<sequence>MLVFARRSQNAWVDRLEGVSNQLNGRRLQGAQTRLETDLETSSGASRFGGDFKKPPKTLCDRLQSRLQNDLGTA</sequence>
<evidence type="ECO:0000256" key="1">
    <source>
        <dbReference type="SAM" id="MobiDB-lite"/>
    </source>
</evidence>
<feature type="region of interest" description="Disordered" evidence="1">
    <location>
        <begin position="27"/>
        <end position="60"/>
    </location>
</feature>
<proteinExistence type="predicted"/>